<organism evidence="2 3">
    <name type="scientific">Sphingomonas quercus</name>
    <dbReference type="NCBI Taxonomy" id="2842451"/>
    <lineage>
        <taxon>Bacteria</taxon>
        <taxon>Pseudomonadati</taxon>
        <taxon>Pseudomonadota</taxon>
        <taxon>Alphaproteobacteria</taxon>
        <taxon>Sphingomonadales</taxon>
        <taxon>Sphingomonadaceae</taxon>
        <taxon>Sphingomonas</taxon>
    </lineage>
</organism>
<sequence>MRKMLRKGLDALARDSRGASAIEYGLIVALIALAIVGGLSAVGGNVLGFWQRVDQEVRISG</sequence>
<evidence type="ECO:0000256" key="1">
    <source>
        <dbReference type="SAM" id="Phobius"/>
    </source>
</evidence>
<feature type="transmembrane region" description="Helical" evidence="1">
    <location>
        <begin position="21"/>
        <end position="42"/>
    </location>
</feature>
<keyword evidence="3" id="KW-1185">Reference proteome</keyword>
<reference evidence="2 3" key="1">
    <citation type="submission" date="2021-06" db="EMBL/GenBank/DDBJ databases">
        <title>Sphingomonas sp. XMGL2, whole genome shotgun sequencing project.</title>
        <authorList>
            <person name="Zhao G."/>
            <person name="Shen L."/>
        </authorList>
    </citation>
    <scope>NUCLEOTIDE SEQUENCE [LARGE SCALE GENOMIC DNA]</scope>
    <source>
        <strain evidence="2 3">XMGL2</strain>
    </source>
</reference>
<name>A0ABS6BDH0_9SPHN</name>
<dbReference type="EMBL" id="JAHKRT010000001">
    <property type="protein sequence ID" value="MBU3076363.1"/>
    <property type="molecule type" value="Genomic_DNA"/>
</dbReference>
<keyword evidence="1" id="KW-1133">Transmembrane helix</keyword>
<keyword evidence="1" id="KW-0472">Membrane</keyword>
<keyword evidence="1" id="KW-0812">Transmembrane</keyword>
<dbReference type="Proteomes" id="UP000776276">
    <property type="component" value="Unassembled WGS sequence"/>
</dbReference>
<accession>A0ABS6BDH0</accession>
<proteinExistence type="predicted"/>
<gene>
    <name evidence="2" type="ORF">KOF26_00675</name>
</gene>
<dbReference type="InterPro" id="IPR007047">
    <property type="entry name" value="Flp_Fap"/>
</dbReference>
<comment type="caution">
    <text evidence="2">The sequence shown here is derived from an EMBL/GenBank/DDBJ whole genome shotgun (WGS) entry which is preliminary data.</text>
</comment>
<dbReference type="Pfam" id="PF04964">
    <property type="entry name" value="Flp_Fap"/>
    <property type="match status" value="1"/>
</dbReference>
<evidence type="ECO:0000313" key="3">
    <source>
        <dbReference type="Proteomes" id="UP000776276"/>
    </source>
</evidence>
<evidence type="ECO:0000313" key="2">
    <source>
        <dbReference type="EMBL" id="MBU3076363.1"/>
    </source>
</evidence>
<protein>
    <submittedName>
        <fullName evidence="2">Flp family type IVb pilin</fullName>
    </submittedName>
</protein>